<dbReference type="RefSeq" id="WP_040095438.1">
    <property type="nucleotide sequence ID" value="NZ_JWJD01000001.1"/>
</dbReference>
<reference evidence="1 2" key="1">
    <citation type="submission" date="2014-12" db="EMBL/GenBank/DDBJ databases">
        <title>Genomes of Geoalkalibacter ferrihydriticus and Geoalkalibacter subterraneus, two haloalkaliphilic metal-reducing members of the Geobacteraceae.</title>
        <authorList>
            <person name="Badalamenti J.P."/>
            <person name="Torres C.I."/>
            <person name="Krajmalnik-Brown R."/>
            <person name="Bond D.R."/>
        </authorList>
    </citation>
    <scope>NUCLEOTIDE SEQUENCE [LARGE SCALE GENOMIC DNA]</scope>
    <source>
        <strain evidence="1 2">DSM 17813</strain>
    </source>
</reference>
<evidence type="ECO:0000313" key="1">
    <source>
        <dbReference type="EMBL" id="KIH77440.1"/>
    </source>
</evidence>
<keyword evidence="2" id="KW-1185">Reference proteome</keyword>
<organism evidence="1 2">
    <name type="scientific">Geoalkalibacter ferrihydriticus DSM 17813</name>
    <dbReference type="NCBI Taxonomy" id="1121915"/>
    <lineage>
        <taxon>Bacteria</taxon>
        <taxon>Pseudomonadati</taxon>
        <taxon>Thermodesulfobacteriota</taxon>
        <taxon>Desulfuromonadia</taxon>
        <taxon>Desulfuromonadales</taxon>
        <taxon>Geoalkalibacteraceae</taxon>
        <taxon>Geoalkalibacter</taxon>
    </lineage>
</organism>
<protein>
    <submittedName>
        <fullName evidence="1">Uncharacterized protein</fullName>
    </submittedName>
</protein>
<dbReference type="Proteomes" id="UP000035068">
    <property type="component" value="Unassembled WGS sequence"/>
</dbReference>
<comment type="caution">
    <text evidence="1">The sequence shown here is derived from an EMBL/GenBank/DDBJ whole genome shotgun (WGS) entry which is preliminary data.</text>
</comment>
<evidence type="ECO:0000313" key="2">
    <source>
        <dbReference type="Proteomes" id="UP000035068"/>
    </source>
</evidence>
<name>A0A0C2HRE8_9BACT</name>
<sequence>MAYDSIEDAFHFVSDAPPGERSAVVHRLTGQVFIASLKAGYDQRPAGSEADPDYLTIPHRKDLDPGKPLVLEFIQNYCPRELARVEALFARPGAFRHVKDLLRRQNLLDSWQVFEDQRIEALLRHWCATQGLSV</sequence>
<accession>A0A0C2HRE8</accession>
<proteinExistence type="predicted"/>
<dbReference type="AlphaFoldDB" id="A0A0C2HRE8"/>
<gene>
    <name evidence="1" type="ORF">GFER_01530</name>
</gene>
<dbReference type="EMBL" id="JWJD01000001">
    <property type="protein sequence ID" value="KIH77440.1"/>
    <property type="molecule type" value="Genomic_DNA"/>
</dbReference>